<gene>
    <name evidence="10" type="ORF">KUV50_07380</name>
</gene>
<dbReference type="RefSeq" id="WP_222579460.1">
    <property type="nucleotide sequence ID" value="NZ_JAHVHU010000006.1"/>
</dbReference>
<evidence type="ECO:0000256" key="3">
    <source>
        <dbReference type="ARBA" id="ARBA00011484"/>
    </source>
</evidence>
<evidence type="ECO:0000313" key="10">
    <source>
        <dbReference type="EMBL" id="MBY5957944.1"/>
    </source>
</evidence>
<dbReference type="InterPro" id="IPR000089">
    <property type="entry name" value="Biotin_lipoyl"/>
</dbReference>
<reference evidence="10" key="1">
    <citation type="submission" date="2021-06" db="EMBL/GenBank/DDBJ databases">
        <title>44 bacteria genomes isolated from Dapeng, Shenzhen.</title>
        <authorList>
            <person name="Zheng W."/>
            <person name="Yu S."/>
            <person name="Huang Y."/>
        </authorList>
    </citation>
    <scope>NUCLEOTIDE SEQUENCE</scope>
    <source>
        <strain evidence="10">DP5N28-2</strain>
    </source>
</reference>
<dbReference type="GO" id="GO:0005737">
    <property type="term" value="C:cytoplasm"/>
    <property type="evidence" value="ECO:0007669"/>
    <property type="project" value="TreeGrafter"/>
</dbReference>
<dbReference type="Pfam" id="PF00364">
    <property type="entry name" value="Biotin_lipoyl"/>
    <property type="match status" value="1"/>
</dbReference>
<comment type="cofactor">
    <cofactor evidence="1 7">
        <name>(R)-lipoate</name>
        <dbReference type="ChEBI" id="CHEBI:83088"/>
    </cofactor>
</comment>
<keyword evidence="4 7" id="KW-0808">Transferase</keyword>
<dbReference type="Pfam" id="PF00198">
    <property type="entry name" value="2-oxoacid_dh"/>
    <property type="match status" value="1"/>
</dbReference>
<organism evidence="10 11">
    <name type="scientific">Membranihabitans marinus</name>
    <dbReference type="NCBI Taxonomy" id="1227546"/>
    <lineage>
        <taxon>Bacteria</taxon>
        <taxon>Pseudomonadati</taxon>
        <taxon>Bacteroidota</taxon>
        <taxon>Saprospiria</taxon>
        <taxon>Saprospirales</taxon>
        <taxon>Saprospiraceae</taxon>
        <taxon>Membranihabitans</taxon>
    </lineage>
</organism>
<dbReference type="InterPro" id="IPR023213">
    <property type="entry name" value="CAT-like_dom_sf"/>
</dbReference>
<dbReference type="InterPro" id="IPR001078">
    <property type="entry name" value="2-oxoacid_DH_actylTfrase"/>
</dbReference>
<evidence type="ECO:0000256" key="7">
    <source>
        <dbReference type="RuleBase" id="RU003423"/>
    </source>
</evidence>
<dbReference type="Gene3D" id="2.40.50.100">
    <property type="match status" value="1"/>
</dbReference>
<dbReference type="PROSITE" id="PS51826">
    <property type="entry name" value="PSBD"/>
    <property type="match status" value="1"/>
</dbReference>
<feature type="domain" description="Peripheral subunit-binding (PSBD)" evidence="9">
    <location>
        <begin position="145"/>
        <end position="185"/>
    </location>
</feature>
<name>A0A953LCM4_9BACT</name>
<accession>A0A953LCM4</accession>
<comment type="similarity">
    <text evidence="2 7">Belongs to the 2-oxoacid dehydrogenase family.</text>
</comment>
<dbReference type="CDD" id="cd06849">
    <property type="entry name" value="lipoyl_domain"/>
    <property type="match status" value="1"/>
</dbReference>
<dbReference type="SUPFAM" id="SSF52777">
    <property type="entry name" value="CoA-dependent acyltransferases"/>
    <property type="match status" value="1"/>
</dbReference>
<dbReference type="InterPro" id="IPR036625">
    <property type="entry name" value="E3-bd_dom_sf"/>
</dbReference>
<comment type="subunit">
    <text evidence="3">Forms a 24-polypeptide structural core with octahedral symmetry.</text>
</comment>
<feature type="domain" description="Lipoyl-binding" evidence="8">
    <location>
        <begin position="3"/>
        <end position="78"/>
    </location>
</feature>
<evidence type="ECO:0000256" key="4">
    <source>
        <dbReference type="ARBA" id="ARBA00022679"/>
    </source>
</evidence>
<keyword evidence="5 7" id="KW-0450">Lipoyl</keyword>
<dbReference type="PROSITE" id="PS00189">
    <property type="entry name" value="LIPOYL"/>
    <property type="match status" value="1"/>
</dbReference>
<keyword evidence="11" id="KW-1185">Reference proteome</keyword>
<dbReference type="PANTHER" id="PTHR43178">
    <property type="entry name" value="DIHYDROLIPOAMIDE ACETYLTRANSFERASE COMPONENT OF PYRUVATE DEHYDROGENASE COMPLEX"/>
    <property type="match status" value="1"/>
</dbReference>
<evidence type="ECO:0000259" key="9">
    <source>
        <dbReference type="PROSITE" id="PS51826"/>
    </source>
</evidence>
<sequence>MASYKLLMPQMGESIHEATILKWMVEEGDRIEQDDIILEVATDKVDSEIPSPVTGRIMELKVKEGDLITVGAVIAEIEVDNEQDTHRASLNIETGMQTGDHEKAESSAGTTKDAGAVVEEAPKATEKEQDIADLETKMTDSEGRFYSPLVRTIARKEDVSLEELREIQGTGAGGKITKSDVLAYLDQRSQNTVQRSTSQEPQDLVNVFKDNSVRTSVNADLEEVVNMSRVRYAIARHMVHSRDTAAHVTSVIEADMTDIVKWRNRNKSIFFEKYGIKLTYTPIFINILAGLLREFPYLNASVEDNKVVLKKYINIGIATALPDHTLIVPVVKNADQYNLMGIARIANDLVNRARNNTLTADEIQQGTFTLTNIGTFDNLIGTPIINQPEVAILATGAIVKKPAVIETSEGDYIGIRHKMYLSLSFDHRVIDGYLGGTFLKALVTKLESFDEEDL</sequence>
<dbReference type="Gene3D" id="3.30.559.10">
    <property type="entry name" value="Chloramphenicol acetyltransferase-like domain"/>
    <property type="match status" value="1"/>
</dbReference>
<evidence type="ECO:0000313" key="11">
    <source>
        <dbReference type="Proteomes" id="UP000753961"/>
    </source>
</evidence>
<dbReference type="InterPro" id="IPR003016">
    <property type="entry name" value="2-oxoA_DH_lipoyl-BS"/>
</dbReference>
<evidence type="ECO:0000259" key="8">
    <source>
        <dbReference type="PROSITE" id="PS50968"/>
    </source>
</evidence>
<proteinExistence type="inferred from homology"/>
<dbReference type="InterPro" id="IPR050743">
    <property type="entry name" value="2-oxoacid_DH_E2_comp"/>
</dbReference>
<dbReference type="EMBL" id="JAHVHU010000006">
    <property type="protein sequence ID" value="MBY5957944.1"/>
    <property type="molecule type" value="Genomic_DNA"/>
</dbReference>
<evidence type="ECO:0000256" key="2">
    <source>
        <dbReference type="ARBA" id="ARBA00007317"/>
    </source>
</evidence>
<dbReference type="GO" id="GO:0031405">
    <property type="term" value="F:lipoic acid binding"/>
    <property type="evidence" value="ECO:0007669"/>
    <property type="project" value="TreeGrafter"/>
</dbReference>
<evidence type="ECO:0000256" key="6">
    <source>
        <dbReference type="ARBA" id="ARBA00023315"/>
    </source>
</evidence>
<dbReference type="EC" id="2.3.1.-" evidence="7"/>
<evidence type="ECO:0000256" key="5">
    <source>
        <dbReference type="ARBA" id="ARBA00022823"/>
    </source>
</evidence>
<dbReference type="PROSITE" id="PS50968">
    <property type="entry name" value="BIOTINYL_LIPOYL"/>
    <property type="match status" value="1"/>
</dbReference>
<dbReference type="PANTHER" id="PTHR43178:SF5">
    <property type="entry name" value="LIPOAMIDE ACYLTRANSFERASE COMPONENT OF BRANCHED-CHAIN ALPHA-KETO ACID DEHYDROGENASE COMPLEX, MITOCHONDRIAL"/>
    <property type="match status" value="1"/>
</dbReference>
<keyword evidence="6 7" id="KW-0012">Acyltransferase</keyword>
<dbReference type="Proteomes" id="UP000753961">
    <property type="component" value="Unassembled WGS sequence"/>
</dbReference>
<dbReference type="SUPFAM" id="SSF47005">
    <property type="entry name" value="Peripheral subunit-binding domain of 2-oxo acid dehydrogenase complex"/>
    <property type="match status" value="1"/>
</dbReference>
<dbReference type="GO" id="GO:0016407">
    <property type="term" value="F:acetyltransferase activity"/>
    <property type="evidence" value="ECO:0007669"/>
    <property type="project" value="TreeGrafter"/>
</dbReference>
<dbReference type="Gene3D" id="4.10.320.10">
    <property type="entry name" value="E3-binding domain"/>
    <property type="match status" value="1"/>
</dbReference>
<dbReference type="Pfam" id="PF02817">
    <property type="entry name" value="E3_binding"/>
    <property type="match status" value="1"/>
</dbReference>
<dbReference type="InterPro" id="IPR011053">
    <property type="entry name" value="Single_hybrid_motif"/>
</dbReference>
<dbReference type="AlphaFoldDB" id="A0A953LCM4"/>
<dbReference type="SUPFAM" id="SSF51230">
    <property type="entry name" value="Single hybrid motif"/>
    <property type="match status" value="1"/>
</dbReference>
<comment type="caution">
    <text evidence="10">The sequence shown here is derived from an EMBL/GenBank/DDBJ whole genome shotgun (WGS) entry which is preliminary data.</text>
</comment>
<dbReference type="InterPro" id="IPR004167">
    <property type="entry name" value="PSBD"/>
</dbReference>
<protein>
    <recommendedName>
        <fullName evidence="7">Dihydrolipoamide acetyltransferase component of pyruvate dehydrogenase complex</fullName>
        <ecNumber evidence="7">2.3.1.-</ecNumber>
    </recommendedName>
</protein>
<evidence type="ECO:0000256" key="1">
    <source>
        <dbReference type="ARBA" id="ARBA00001938"/>
    </source>
</evidence>